<evidence type="ECO:0000256" key="1">
    <source>
        <dbReference type="SAM" id="MobiDB-lite"/>
    </source>
</evidence>
<sequence length="140" mass="16241">MKTIDIEYEWQPPRCDICKIFDHINDQCPKKAKVTAPTQESDDGFVEVTRKHEKGKQHGNKEASLQPKSNVNGKASTSQTKENKEAASSLMLFLLLRKIMGIPWMTLLMKHGRRWRFIPRRLPRRLVFGLVGKRILLKET</sequence>
<name>A0A699UFQ2_TANCI</name>
<protein>
    <submittedName>
        <fullName evidence="2">Zinc knuckle CX2CX4HX4C</fullName>
    </submittedName>
</protein>
<organism evidence="2">
    <name type="scientific">Tanacetum cinerariifolium</name>
    <name type="common">Dalmatian daisy</name>
    <name type="synonym">Chrysanthemum cinerariifolium</name>
    <dbReference type="NCBI Taxonomy" id="118510"/>
    <lineage>
        <taxon>Eukaryota</taxon>
        <taxon>Viridiplantae</taxon>
        <taxon>Streptophyta</taxon>
        <taxon>Embryophyta</taxon>
        <taxon>Tracheophyta</taxon>
        <taxon>Spermatophyta</taxon>
        <taxon>Magnoliopsida</taxon>
        <taxon>eudicotyledons</taxon>
        <taxon>Gunneridae</taxon>
        <taxon>Pentapetalae</taxon>
        <taxon>asterids</taxon>
        <taxon>campanulids</taxon>
        <taxon>Asterales</taxon>
        <taxon>Asteraceae</taxon>
        <taxon>Asteroideae</taxon>
        <taxon>Anthemideae</taxon>
        <taxon>Anthemidinae</taxon>
        <taxon>Tanacetum</taxon>
    </lineage>
</organism>
<feature type="region of interest" description="Disordered" evidence="1">
    <location>
        <begin position="32"/>
        <end position="85"/>
    </location>
</feature>
<proteinExistence type="predicted"/>
<reference evidence="2" key="1">
    <citation type="journal article" date="2019" name="Sci. Rep.">
        <title>Draft genome of Tanacetum cinerariifolium, the natural source of mosquito coil.</title>
        <authorList>
            <person name="Yamashiro T."/>
            <person name="Shiraishi A."/>
            <person name="Satake H."/>
            <person name="Nakayama K."/>
        </authorList>
    </citation>
    <scope>NUCLEOTIDE SEQUENCE</scope>
</reference>
<comment type="caution">
    <text evidence="2">The sequence shown here is derived from an EMBL/GenBank/DDBJ whole genome shotgun (WGS) entry which is preliminary data.</text>
</comment>
<feature type="compositionally biased region" description="Polar residues" evidence="1">
    <location>
        <begin position="66"/>
        <end position="80"/>
    </location>
</feature>
<dbReference type="EMBL" id="BKCJ011332728">
    <property type="protein sequence ID" value="GFD21852.1"/>
    <property type="molecule type" value="Genomic_DNA"/>
</dbReference>
<gene>
    <name evidence="2" type="ORF">Tci_893821</name>
</gene>
<evidence type="ECO:0000313" key="2">
    <source>
        <dbReference type="EMBL" id="GFD21852.1"/>
    </source>
</evidence>
<dbReference type="AlphaFoldDB" id="A0A699UFQ2"/>
<accession>A0A699UFQ2</accession>